<dbReference type="PROSITE" id="PS50929">
    <property type="entry name" value="ABC_TM1F"/>
    <property type="match status" value="1"/>
</dbReference>
<dbReference type="GO" id="GO:0140359">
    <property type="term" value="F:ABC-type transporter activity"/>
    <property type="evidence" value="ECO:0007669"/>
    <property type="project" value="InterPro"/>
</dbReference>
<feature type="transmembrane region" description="Helical" evidence="10">
    <location>
        <begin position="150"/>
        <end position="179"/>
    </location>
</feature>
<dbReference type="PANTHER" id="PTHR24223">
    <property type="entry name" value="ATP-BINDING CASSETTE SUB-FAMILY C"/>
    <property type="match status" value="1"/>
</dbReference>
<evidence type="ECO:0000256" key="7">
    <source>
        <dbReference type="ARBA" id="ARBA00022840"/>
    </source>
</evidence>
<keyword evidence="8 10" id="KW-1133">Transmembrane helix</keyword>
<accession>A0A150GT60</accession>
<dbReference type="Gene3D" id="1.20.1560.10">
    <property type="entry name" value="ABC transporter type 1, transmembrane domain"/>
    <property type="match status" value="1"/>
</dbReference>
<feature type="domain" description="ABC transporter" evidence="11">
    <location>
        <begin position="344"/>
        <end position="551"/>
    </location>
</feature>
<keyword evidence="3" id="KW-0813">Transport</keyword>
<dbReference type="FunFam" id="1.20.1560.10:FF:000013">
    <property type="entry name" value="ABC transporter C family member 2"/>
    <property type="match status" value="1"/>
</dbReference>
<dbReference type="GO" id="GO:0016887">
    <property type="term" value="F:ATP hydrolysis activity"/>
    <property type="evidence" value="ECO:0007669"/>
    <property type="project" value="InterPro"/>
</dbReference>
<evidence type="ECO:0000313" key="13">
    <source>
        <dbReference type="EMBL" id="KXZ53046.1"/>
    </source>
</evidence>
<comment type="subcellular location">
    <subcellularLocation>
        <location evidence="1">Membrane</location>
        <topology evidence="1">Multi-pass membrane protein</topology>
    </subcellularLocation>
</comment>
<evidence type="ECO:0000256" key="3">
    <source>
        <dbReference type="ARBA" id="ARBA00022448"/>
    </source>
</evidence>
<keyword evidence="7" id="KW-0067">ATP-binding</keyword>
<dbReference type="AlphaFoldDB" id="A0A150GT60"/>
<feature type="transmembrane region" description="Helical" evidence="10">
    <location>
        <begin position="23"/>
        <end position="55"/>
    </location>
</feature>
<feature type="transmembrane region" description="Helical" evidence="10">
    <location>
        <begin position="67"/>
        <end position="88"/>
    </location>
</feature>
<dbReference type="OrthoDB" id="6500128at2759"/>
<dbReference type="SUPFAM" id="SSF90123">
    <property type="entry name" value="ABC transporter transmembrane region"/>
    <property type="match status" value="1"/>
</dbReference>
<dbReference type="GO" id="GO:0005524">
    <property type="term" value="F:ATP binding"/>
    <property type="evidence" value="ECO:0007669"/>
    <property type="project" value="UniProtKB-KW"/>
</dbReference>
<dbReference type="InterPro" id="IPR003439">
    <property type="entry name" value="ABC_transporter-like_ATP-bd"/>
</dbReference>
<keyword evidence="4 10" id="KW-0812">Transmembrane</keyword>
<keyword evidence="9 10" id="KW-0472">Membrane</keyword>
<evidence type="ECO:0000256" key="4">
    <source>
        <dbReference type="ARBA" id="ARBA00022692"/>
    </source>
</evidence>
<feature type="transmembrane region" description="Helical" evidence="10">
    <location>
        <begin position="200"/>
        <end position="218"/>
    </location>
</feature>
<evidence type="ECO:0000256" key="10">
    <source>
        <dbReference type="SAM" id="Phobius"/>
    </source>
</evidence>
<dbReference type="PANTHER" id="PTHR24223:SF453">
    <property type="entry name" value="ABC TRANSPORTER"/>
    <property type="match status" value="1"/>
</dbReference>
<dbReference type="InterPro" id="IPR027417">
    <property type="entry name" value="P-loop_NTPase"/>
</dbReference>
<keyword evidence="6" id="KW-0547">Nucleotide-binding</keyword>
<dbReference type="InterPro" id="IPR003593">
    <property type="entry name" value="AAA+_ATPase"/>
</dbReference>
<dbReference type="InterPro" id="IPR011527">
    <property type="entry name" value="ABC1_TM_dom"/>
</dbReference>
<dbReference type="STRING" id="33097.A0A150GT60"/>
<dbReference type="EMBL" id="LSYV01000009">
    <property type="protein sequence ID" value="KXZ53046.1"/>
    <property type="molecule type" value="Genomic_DNA"/>
</dbReference>
<organism evidence="13 14">
    <name type="scientific">Gonium pectorale</name>
    <name type="common">Green alga</name>
    <dbReference type="NCBI Taxonomy" id="33097"/>
    <lineage>
        <taxon>Eukaryota</taxon>
        <taxon>Viridiplantae</taxon>
        <taxon>Chlorophyta</taxon>
        <taxon>core chlorophytes</taxon>
        <taxon>Chlorophyceae</taxon>
        <taxon>CS clade</taxon>
        <taxon>Chlamydomonadales</taxon>
        <taxon>Volvocaceae</taxon>
        <taxon>Gonium</taxon>
    </lineage>
</organism>
<proteinExistence type="inferred from homology"/>
<protein>
    <recommendedName>
        <fullName evidence="15">ABC transporter domain-containing protein</fullName>
    </recommendedName>
</protein>
<dbReference type="CDD" id="cd18580">
    <property type="entry name" value="ABC_6TM_ABCC_D2"/>
    <property type="match status" value="1"/>
</dbReference>
<comment type="similarity">
    <text evidence="2">Belongs to the ABC transporter superfamily. ABCC family. Conjugate transporter (TC 3.A.1.208) subfamily.</text>
</comment>
<dbReference type="InterPro" id="IPR036640">
    <property type="entry name" value="ABC1_TM_sf"/>
</dbReference>
<dbReference type="InterPro" id="IPR044726">
    <property type="entry name" value="ABCC_6TM_D2"/>
</dbReference>
<sequence>MQSEDRVTGSVAWSVYGSYARRLGPLLCCLLTAGLLGGEAVYLAADWWLALWAAADAADQARVRWQWVYGLLSGLVVLMAAARALLWFEAAVSVASDVHNSMTRRVLRAPLSFFHGNPAGRIINRFSKDQGLVDDLLPATLFDALESSTLVGGALVLVAAAVPYALPLFVPLAALFIAARRRYIIAGREIKRWEAVTYSPIYAFVTGTVKGLLTIRAFGACGRFQSELLRLLSQSGQWAFASCAGTCWIGLRLDTISAATLLLAALMAVVVRDRISVEVLALALTHVLNMTTMMQYFVQLTADVENYMTSVERMLSYTCLDGETPQLADSGGAAPPGWPSCGELRFVDVVATYQAGLPPVLRGISFVVPAGSSCGVMGRTGSGKSSLLLALFRMIPDPVLFSGTLRRNLDPWGTHALDDAVLWAALRAVRLTGAAKVLPGGLDACMSEGGANLSVGQRHLLCLARALLADAKVLALDEATANVDHGTDKVVQAALLDFLRRDPGAGRVALVIAHRVESVLSLDQLVVLAGGAVEREHAWTSLYGISAIPFTP</sequence>
<feature type="transmembrane region" description="Helical" evidence="10">
    <location>
        <begin position="279"/>
        <end position="298"/>
    </location>
</feature>
<dbReference type="InterPro" id="IPR050173">
    <property type="entry name" value="ABC_transporter_C-like"/>
</dbReference>
<dbReference type="GO" id="GO:0016020">
    <property type="term" value="C:membrane"/>
    <property type="evidence" value="ECO:0007669"/>
    <property type="project" value="UniProtKB-SubCell"/>
</dbReference>
<feature type="domain" description="ABC transmembrane type-1" evidence="12">
    <location>
        <begin position="30"/>
        <end position="306"/>
    </location>
</feature>
<reference evidence="14" key="1">
    <citation type="journal article" date="2016" name="Nat. Commun.">
        <title>The Gonium pectorale genome demonstrates co-option of cell cycle regulation during the evolution of multicellularity.</title>
        <authorList>
            <person name="Hanschen E.R."/>
            <person name="Marriage T.N."/>
            <person name="Ferris P.J."/>
            <person name="Hamaji T."/>
            <person name="Toyoda A."/>
            <person name="Fujiyama A."/>
            <person name="Neme R."/>
            <person name="Noguchi H."/>
            <person name="Minakuchi Y."/>
            <person name="Suzuki M."/>
            <person name="Kawai-Toyooka H."/>
            <person name="Smith D.R."/>
            <person name="Sparks H."/>
            <person name="Anderson J."/>
            <person name="Bakaric R."/>
            <person name="Luria V."/>
            <person name="Karger A."/>
            <person name="Kirschner M.W."/>
            <person name="Durand P.M."/>
            <person name="Michod R.E."/>
            <person name="Nozaki H."/>
            <person name="Olson B.J."/>
        </authorList>
    </citation>
    <scope>NUCLEOTIDE SEQUENCE [LARGE SCALE GENOMIC DNA]</scope>
    <source>
        <strain evidence="14">NIES-2863</strain>
    </source>
</reference>
<evidence type="ECO:0000256" key="2">
    <source>
        <dbReference type="ARBA" id="ARBA00009726"/>
    </source>
</evidence>
<evidence type="ECO:0000313" key="14">
    <source>
        <dbReference type="Proteomes" id="UP000075714"/>
    </source>
</evidence>
<evidence type="ECO:0000256" key="1">
    <source>
        <dbReference type="ARBA" id="ARBA00004141"/>
    </source>
</evidence>
<evidence type="ECO:0000256" key="5">
    <source>
        <dbReference type="ARBA" id="ARBA00022737"/>
    </source>
</evidence>
<gene>
    <name evidence="13" type="ORF">GPECTOR_8g410</name>
</gene>
<evidence type="ECO:0008006" key="15">
    <source>
        <dbReference type="Google" id="ProtNLM"/>
    </source>
</evidence>
<dbReference type="PROSITE" id="PS50893">
    <property type="entry name" value="ABC_TRANSPORTER_2"/>
    <property type="match status" value="1"/>
</dbReference>
<feature type="transmembrane region" description="Helical" evidence="10">
    <location>
        <begin position="238"/>
        <end position="267"/>
    </location>
</feature>
<evidence type="ECO:0000256" key="9">
    <source>
        <dbReference type="ARBA" id="ARBA00023136"/>
    </source>
</evidence>
<dbReference type="SMART" id="SM00382">
    <property type="entry name" value="AAA"/>
    <property type="match status" value="1"/>
</dbReference>
<dbReference type="Pfam" id="PF00664">
    <property type="entry name" value="ABC_membrane"/>
    <property type="match status" value="1"/>
</dbReference>
<evidence type="ECO:0000259" key="11">
    <source>
        <dbReference type="PROSITE" id="PS50893"/>
    </source>
</evidence>
<dbReference type="SUPFAM" id="SSF52540">
    <property type="entry name" value="P-loop containing nucleoside triphosphate hydrolases"/>
    <property type="match status" value="1"/>
</dbReference>
<keyword evidence="5" id="KW-0677">Repeat</keyword>
<evidence type="ECO:0000256" key="8">
    <source>
        <dbReference type="ARBA" id="ARBA00022989"/>
    </source>
</evidence>
<dbReference type="Pfam" id="PF00005">
    <property type="entry name" value="ABC_tran"/>
    <property type="match status" value="1"/>
</dbReference>
<name>A0A150GT60_GONPE</name>
<evidence type="ECO:0000259" key="12">
    <source>
        <dbReference type="PROSITE" id="PS50929"/>
    </source>
</evidence>
<comment type="caution">
    <text evidence="13">The sequence shown here is derived from an EMBL/GenBank/DDBJ whole genome shotgun (WGS) entry which is preliminary data.</text>
</comment>
<keyword evidence="14" id="KW-1185">Reference proteome</keyword>
<evidence type="ECO:0000256" key="6">
    <source>
        <dbReference type="ARBA" id="ARBA00022741"/>
    </source>
</evidence>
<dbReference type="Gene3D" id="3.40.50.300">
    <property type="entry name" value="P-loop containing nucleotide triphosphate hydrolases"/>
    <property type="match status" value="1"/>
</dbReference>
<dbReference type="Proteomes" id="UP000075714">
    <property type="component" value="Unassembled WGS sequence"/>
</dbReference>